<dbReference type="EMBL" id="SSTE01023352">
    <property type="protein sequence ID" value="KAA0025158.1"/>
    <property type="molecule type" value="Genomic_DNA"/>
</dbReference>
<organism evidence="1 2">
    <name type="scientific">Cucumis melo var. makuwa</name>
    <name type="common">Oriental melon</name>
    <dbReference type="NCBI Taxonomy" id="1194695"/>
    <lineage>
        <taxon>Eukaryota</taxon>
        <taxon>Viridiplantae</taxon>
        <taxon>Streptophyta</taxon>
        <taxon>Embryophyta</taxon>
        <taxon>Tracheophyta</taxon>
        <taxon>Spermatophyta</taxon>
        <taxon>Magnoliopsida</taxon>
        <taxon>eudicotyledons</taxon>
        <taxon>Gunneridae</taxon>
        <taxon>Pentapetalae</taxon>
        <taxon>rosids</taxon>
        <taxon>fabids</taxon>
        <taxon>Cucurbitales</taxon>
        <taxon>Cucurbitaceae</taxon>
        <taxon>Benincaseae</taxon>
        <taxon>Cucumis</taxon>
    </lineage>
</organism>
<comment type="caution">
    <text evidence="1">The sequence shown here is derived from an EMBL/GenBank/DDBJ whole genome shotgun (WGS) entry which is preliminary data.</text>
</comment>
<accession>A0A5A7SG99</accession>
<proteinExistence type="predicted"/>
<dbReference type="InterPro" id="IPR044824">
    <property type="entry name" value="MAIN-like"/>
</dbReference>
<dbReference type="AlphaFoldDB" id="A0A5A7SG99"/>
<name>A0A5A7SG99_CUCMM</name>
<evidence type="ECO:0000313" key="1">
    <source>
        <dbReference type="EMBL" id="KAA0025158.1"/>
    </source>
</evidence>
<evidence type="ECO:0000313" key="2">
    <source>
        <dbReference type="Proteomes" id="UP000321393"/>
    </source>
</evidence>
<dbReference type="Proteomes" id="UP000321393">
    <property type="component" value="Unassembled WGS sequence"/>
</dbReference>
<dbReference type="OrthoDB" id="980152at2759"/>
<dbReference type="PANTHER" id="PTHR46033:SF8">
    <property type="entry name" value="PROTEIN MAINTENANCE OF MERISTEMS-LIKE"/>
    <property type="match status" value="1"/>
</dbReference>
<dbReference type="PANTHER" id="PTHR46033">
    <property type="entry name" value="PROTEIN MAIN-LIKE 2"/>
    <property type="match status" value="1"/>
</dbReference>
<gene>
    <name evidence="1" type="ORF">E6C27_scaffold2405G00050</name>
</gene>
<dbReference type="GO" id="GO:0010073">
    <property type="term" value="P:meristem maintenance"/>
    <property type="evidence" value="ECO:0007669"/>
    <property type="project" value="InterPro"/>
</dbReference>
<reference evidence="1 2" key="1">
    <citation type="submission" date="2019-08" db="EMBL/GenBank/DDBJ databases">
        <title>Draft genome sequences of two oriental melons (Cucumis melo L. var makuwa).</title>
        <authorList>
            <person name="Kwon S.-Y."/>
        </authorList>
    </citation>
    <scope>NUCLEOTIDE SEQUENCE [LARGE SCALE GENOMIC DNA]</scope>
    <source>
        <strain evidence="2">cv. SW 3</strain>
        <tissue evidence="1">Leaf</tissue>
    </source>
</reference>
<protein>
    <submittedName>
        <fullName evidence="1">Serine/threonine-protein phosphatase 7 long form-like protein</fullName>
    </submittedName>
</protein>
<sequence>MPCRECTIMLQDVAVQLGLPVDGEPLTGSLRELCRASHAQTLEIAGPLMLLQVWAYDRFPIVAPQRML</sequence>